<evidence type="ECO:0000256" key="1">
    <source>
        <dbReference type="ARBA" id="ARBA00005194"/>
    </source>
</evidence>
<dbReference type="STRING" id="947033.Lste_2167"/>
<evidence type="ECO:0000256" key="3">
    <source>
        <dbReference type="ARBA" id="ARBA00022450"/>
    </source>
</evidence>
<dbReference type="InterPro" id="IPR049552">
    <property type="entry name" value="PKS_DH_N"/>
</dbReference>
<dbReference type="SMART" id="SM00822">
    <property type="entry name" value="PKS_KR"/>
    <property type="match status" value="1"/>
</dbReference>
<sequence>MNKIKRQYQLSPQKNIFWREHRVSGRMILPLDNYLMMILKAFPTYPAAYLHLEQLSIHRPLIADREDYEVRLQLDCDEQGRCSIHLIHADSSQELLLSCVLHFSQEELKASSFSPDPSLLMQQGNFTDSDKHYLGRIYYLSDSYQLDKGKLTAALSPASNMTAKIAGLLHGPMHCQDAGIGNNNQPALPQYIERIGLNVLNLDSAHMLCADATSASLWDEKGRCLAHLTGFNANQEKAKSHPQDIAIIGMAGMFPKAENVAQFWQNLCDGVNAIEARNHRGNLSFKKERWAGWLNDIFEFDPAYFHLSQTEANAMDPQQRLFLTVVDDCLLDANYDRERLSQEQCGVYVGACQSSYRQHAKDKIPPQSFWGNAPSVIAGRVAYHYDLHGPAIVFDTACSSSLVALHHAAESIRNGSCSLAIAGGVFLMLDESFIEGADNASMLSPDHACNAFSDQANGFVPGEGVACVLLKSYSQAQADGDRIYACISASALNQDGLSNGITAPNGDAQTQLIKQLYRSEHIDLSKVAAIEAHGTGTHLGDPIEVYALTESFRDANLPVGAIAIGSVKSNIGHAIHAAGMAGFIKMVLAAYTHKIPPTLNCKQSNTHIDFHQIPFKPVDELMYWPENKPYAGISSFGFSGTNAHVVIKKIHNEPQLLAKQPNSQQKHYCYWKQSHTINLDNNAGYFAGHQVNGQAILPAVASLAVAQQAVSSVPCYLSQIKWSKPLIKTTDAKQTVHIRISEGMIFLESDNQDIFFRARIEQISEGFPELSHFPRHPLENEISTAKLYQRFKECGICYERSLQNMVHLSCNEQFAVAEIHTTEHVESWDINPYVLDCALQTIACFTLMRSDDLSVPSHADAISFYQPITTGKFFVVSHQRGELLFDIAVWNDYQQLCIVIEGLHATIIESSMAKEVQSTPKQEFENDNLALIYSVFAHRLETTIERLKSIETFGELGIDSLMGLDLIMDLEVHFGNLAKTLLIDYTNFQDLAVYLSGIDVPKDIPIEKTGETLPDHKEMHEDIAIIGMAVHLPEASNLRMLADTLSSGKDCVTYDDNWVYPYAARLKDANQFDALFFNIAPNDAFIMSPQERLMLQNAWHCFESAGIAVDGKPKAVSVYIGAMNNEYQLNGLELSLEQSKPVLANSTNASIANRISSVFNLTGPSLCLDTMCSSSLTAVYLACQSLRQGQVDLALVGGVNLITHDYKYQELLHRNMLSQAGYCAAFGDKADGYVPSEGVVCILLKPLSAAKRDSNTIFAVIKGSAINHNGRTSGYTVPHASMQAKVIEDALKDASIQAHQISYVECHGTGTRLGDPVEINGLGQLFDTNTSVFIGSLKSNYGHLEAAAGLAGIAKVVLQMQRRQLFPSLHAQPLNPEIKLPVGMQVSDCLQSWKEAETGNAYAGISSFGAGGSNAHVILTNYPSQPIVEVPQGPYLFLFSAKSKEALQRNIAVITQWLSNENHFNLYQLAYTLALGRTHLKERVAVFASNTQQLIQALENGQLSASSHPAATPEMIGLSRAFLEGKHGDFNPIFSTKVPMIADLPGYQFAARSFQLSKGKTKLVQDLAYSSFNFEPEPLLHSTSKQPSLLVFTDSNTQKNCLSWGISPQSIYLWKGNNSWQNYQGEFVNTDDLKVNEVECVVDCLTDLCSLQDHLSLLQYLIVTKKVKKLVQLTVFEEGIDAQMIAYYLQCQSNLRHGFKAVSVSMDLHGDQARRHLNNEISALIDYQRIRYQNGERMVWMLQDLEHRDFQSLPIASEKLHVVTGGTSGLGAACAEWLVTQGAKFLVLCGRTNVPQEHLWSHYLANHSTDKTADIIKLITRLRSKGCTVYYYLSPLDNSDQFEHWLDVVLQNGHSIGYVLHCAGITPKGLSDNDCLDISSLSDMLMTKLHAGKRLLSTLSKLDYDKCVLFSSVSSVYPTLASGVLEYSLGNRALNALAEQYQDGKVISVIWPAWEKSAANINQNKHYQRLGLGILSNEQWFSVLTTVLANPNVPALVLPSKEKLVYKSLPEPLLVNHSALMPALKQIFIEVVGLTEEDLDPSLPFESYGIDSVLVVSILKRIEALLQKDLAPEILLKHNSLEKLDAALSDISLPTLVSKQAPIQLTEKKSEQIAIVGMACQFPGSPDLQAYWQLLANGRRAINRIPESRLDNPNFAHFRGGFIDDHISADHRFHFNEVQWVKLHPLVKLALSLTEKALKDAGLSQTDIKGKHIGVYVGSRVPDNNANASMDAFSLIGRGQNFVAAHINHFYDLKGPSELVDTACSSSLVAIQHAVSALQDGDIDMAFVLGCDFIENTKPFAYMNEAGALSPDFQCKPFDARANGIVLGEGGGILLLKPLTQALSDKNKIYSTIEAVAINNDGFTMGYTTPNPVMQSQVIAKALQKASLQASDLTYVEMHATGTELGDPIELQSLNDVFANRYGQQICYVGSVKANIGHCLSAAGMAGMIKTVLCSYHQYLVAQPGDLQLAKRYRFHDSPLSPLSHNQDLATGVHHFGISAFGFGGTNAHVIITDAYNTSIEKVTSEVDKGNDAMQVFFAVEAL</sequence>
<dbReference type="SMART" id="SM00823">
    <property type="entry name" value="PKS_PP"/>
    <property type="match status" value="2"/>
</dbReference>
<proteinExistence type="inferred from homology"/>
<dbReference type="GO" id="GO:0004312">
    <property type="term" value="F:fatty acid synthase activity"/>
    <property type="evidence" value="ECO:0007669"/>
    <property type="project" value="TreeGrafter"/>
</dbReference>
<evidence type="ECO:0000259" key="7">
    <source>
        <dbReference type="PROSITE" id="PS50075"/>
    </source>
</evidence>
<evidence type="ECO:0000259" key="9">
    <source>
        <dbReference type="PROSITE" id="PS52019"/>
    </source>
</evidence>
<dbReference type="InterPro" id="IPR049900">
    <property type="entry name" value="PKS_mFAS_DH"/>
</dbReference>
<accession>A0A0W0ZIS1</accession>
<dbReference type="Pfam" id="PF02801">
    <property type="entry name" value="Ketoacyl-synt_C"/>
    <property type="match status" value="3"/>
</dbReference>
<dbReference type="UniPathway" id="UPA00094"/>
<dbReference type="PROSITE" id="PS00012">
    <property type="entry name" value="PHOSPHOPANTETHEINE"/>
    <property type="match status" value="1"/>
</dbReference>
<dbReference type="InterPro" id="IPR050091">
    <property type="entry name" value="PKS_NRPS_Biosynth_Enz"/>
</dbReference>
<dbReference type="SMART" id="SM00825">
    <property type="entry name" value="PKS_KS"/>
    <property type="match status" value="3"/>
</dbReference>
<comment type="similarity">
    <text evidence="2">Belongs to the short-chain dehydrogenases/reductases (SDR) family.</text>
</comment>
<keyword evidence="11" id="KW-1185">Reference proteome</keyword>
<dbReference type="PANTHER" id="PTHR43775:SF37">
    <property type="entry name" value="SI:DKEY-61P9.11"/>
    <property type="match status" value="1"/>
</dbReference>
<dbReference type="SUPFAM" id="SSF51735">
    <property type="entry name" value="NAD(P)-binding Rossmann-fold domains"/>
    <property type="match status" value="1"/>
</dbReference>
<dbReference type="Gene3D" id="3.40.50.720">
    <property type="entry name" value="NAD(P)-binding Rossmann-like Domain"/>
    <property type="match status" value="1"/>
</dbReference>
<dbReference type="GO" id="GO:0006633">
    <property type="term" value="P:fatty acid biosynthetic process"/>
    <property type="evidence" value="ECO:0007669"/>
    <property type="project" value="UniProtKB-UniPathway"/>
</dbReference>
<dbReference type="InterPro" id="IPR036736">
    <property type="entry name" value="ACP-like_sf"/>
</dbReference>
<dbReference type="InterPro" id="IPR009081">
    <property type="entry name" value="PP-bd_ACP"/>
</dbReference>
<evidence type="ECO:0000256" key="2">
    <source>
        <dbReference type="ARBA" id="ARBA00006484"/>
    </source>
</evidence>
<dbReference type="Pfam" id="PF08659">
    <property type="entry name" value="KR"/>
    <property type="match status" value="1"/>
</dbReference>
<dbReference type="InterPro" id="IPR049551">
    <property type="entry name" value="PKS_DH_C"/>
</dbReference>
<dbReference type="Pfam" id="PF22621">
    <property type="entry name" value="CurL-like_PKS_C"/>
    <property type="match status" value="1"/>
</dbReference>
<dbReference type="PROSITE" id="PS52019">
    <property type="entry name" value="PKS_MFAS_DH"/>
    <property type="match status" value="1"/>
</dbReference>
<feature type="region of interest" description="N-terminal hotdog fold" evidence="6">
    <location>
        <begin position="654"/>
        <end position="768"/>
    </location>
</feature>
<dbReference type="InterPro" id="IPR014031">
    <property type="entry name" value="Ketoacyl_synth_C"/>
</dbReference>
<organism evidence="10 11">
    <name type="scientific">Legionella steelei</name>
    <dbReference type="NCBI Taxonomy" id="947033"/>
    <lineage>
        <taxon>Bacteria</taxon>
        <taxon>Pseudomonadati</taxon>
        <taxon>Pseudomonadota</taxon>
        <taxon>Gammaproteobacteria</taxon>
        <taxon>Legionellales</taxon>
        <taxon>Legionellaceae</taxon>
        <taxon>Legionella</taxon>
    </lineage>
</organism>
<dbReference type="InterPro" id="IPR016039">
    <property type="entry name" value="Thiolase-like"/>
</dbReference>
<feature type="active site" description="Proton donor; for dehydratase activity" evidence="6">
    <location>
        <position position="836"/>
    </location>
</feature>
<dbReference type="InterPro" id="IPR014030">
    <property type="entry name" value="Ketoacyl_synth_N"/>
</dbReference>
<dbReference type="PROSITE" id="PS50075">
    <property type="entry name" value="CARRIER"/>
    <property type="match status" value="1"/>
</dbReference>
<evidence type="ECO:0000256" key="4">
    <source>
        <dbReference type="ARBA" id="ARBA00022553"/>
    </source>
</evidence>
<dbReference type="Gene3D" id="3.40.47.10">
    <property type="match status" value="3"/>
</dbReference>
<dbReference type="Pfam" id="PF16197">
    <property type="entry name" value="KAsynt_C_assoc"/>
    <property type="match status" value="1"/>
</dbReference>
<dbReference type="InterPro" id="IPR036291">
    <property type="entry name" value="NAD(P)-bd_dom_sf"/>
</dbReference>
<feature type="domain" description="PKS/mFAS DH" evidence="9">
    <location>
        <begin position="654"/>
        <end position="914"/>
    </location>
</feature>
<dbReference type="RefSeq" id="WP_058393290.1">
    <property type="nucleotide sequence ID" value="NZ_LNYY01000019.1"/>
</dbReference>
<evidence type="ECO:0000256" key="6">
    <source>
        <dbReference type="PROSITE-ProRule" id="PRU01363"/>
    </source>
</evidence>
<feature type="domain" description="Ketosynthase family 3 (KS3)" evidence="8">
    <location>
        <begin position="1020"/>
        <end position="1421"/>
    </location>
</feature>
<protein>
    <submittedName>
        <fullName evidence="10">Uncharacterized protein</fullName>
    </submittedName>
</protein>
<feature type="domain" description="Ketosynthase family 3 (KS3)" evidence="8">
    <location>
        <begin position="2110"/>
        <end position="2514"/>
    </location>
</feature>
<evidence type="ECO:0000313" key="11">
    <source>
        <dbReference type="Proteomes" id="UP000054926"/>
    </source>
</evidence>
<feature type="active site" description="Proton acceptor; for dehydratase activity" evidence="6">
    <location>
        <position position="689"/>
    </location>
</feature>
<dbReference type="PANTHER" id="PTHR43775">
    <property type="entry name" value="FATTY ACID SYNTHASE"/>
    <property type="match status" value="1"/>
</dbReference>
<dbReference type="InterPro" id="IPR013968">
    <property type="entry name" value="PKS_KR"/>
</dbReference>
<dbReference type="GO" id="GO:0031177">
    <property type="term" value="F:phosphopantetheine binding"/>
    <property type="evidence" value="ECO:0007669"/>
    <property type="project" value="InterPro"/>
</dbReference>
<feature type="domain" description="Carrier" evidence="7">
    <location>
        <begin position="2018"/>
        <end position="2092"/>
    </location>
</feature>
<keyword evidence="5" id="KW-0808">Transferase</keyword>
<dbReference type="InterPro" id="IPR020841">
    <property type="entry name" value="PKS_Beta-ketoAc_synthase_dom"/>
</dbReference>
<dbReference type="InterPro" id="IPR020806">
    <property type="entry name" value="PKS_PP-bd"/>
</dbReference>
<comment type="caution">
    <text evidence="10">The sequence shown here is derived from an EMBL/GenBank/DDBJ whole genome shotgun (WGS) entry which is preliminary data.</text>
</comment>
<dbReference type="InterPro" id="IPR032821">
    <property type="entry name" value="PKS_assoc"/>
</dbReference>
<evidence type="ECO:0000259" key="8">
    <source>
        <dbReference type="PROSITE" id="PS52004"/>
    </source>
</evidence>
<dbReference type="Gene3D" id="1.10.1200.10">
    <property type="entry name" value="ACP-like"/>
    <property type="match status" value="2"/>
</dbReference>
<dbReference type="EMBL" id="LNYY01000019">
    <property type="protein sequence ID" value="KTD69009.1"/>
    <property type="molecule type" value="Genomic_DNA"/>
</dbReference>
<keyword evidence="4" id="KW-0597">Phosphoprotein</keyword>
<dbReference type="InterPro" id="IPR042104">
    <property type="entry name" value="PKS_dehydratase_sf"/>
</dbReference>
<comment type="pathway">
    <text evidence="1">Lipid metabolism; fatty acid biosynthesis.</text>
</comment>
<name>A0A0W0ZIS1_9GAMM</name>
<dbReference type="Pfam" id="PF14765">
    <property type="entry name" value="PS-DH"/>
    <property type="match status" value="1"/>
</dbReference>
<dbReference type="Gene3D" id="1.10.1240.100">
    <property type="match status" value="1"/>
</dbReference>
<dbReference type="SUPFAM" id="SSF47336">
    <property type="entry name" value="ACP-like"/>
    <property type="match status" value="2"/>
</dbReference>
<evidence type="ECO:0000256" key="5">
    <source>
        <dbReference type="ARBA" id="ARBA00022679"/>
    </source>
</evidence>
<dbReference type="GO" id="GO:0004315">
    <property type="term" value="F:3-oxoacyl-[acyl-carrier-protein] synthase activity"/>
    <property type="evidence" value="ECO:0007669"/>
    <property type="project" value="InterPro"/>
</dbReference>
<dbReference type="Proteomes" id="UP000054926">
    <property type="component" value="Unassembled WGS sequence"/>
</dbReference>
<dbReference type="Pfam" id="PF21089">
    <property type="entry name" value="PKS_DH_N"/>
    <property type="match status" value="2"/>
</dbReference>
<dbReference type="PATRIC" id="fig|947033.5.peg.2295"/>
<feature type="domain" description="Ketosynthase family 3 (KS3)" evidence="8">
    <location>
        <begin position="242"/>
        <end position="649"/>
    </location>
</feature>
<gene>
    <name evidence="10" type="ORF">Lste_2167</name>
</gene>
<keyword evidence="3" id="KW-0596">Phosphopantetheine</keyword>
<dbReference type="CDD" id="cd00833">
    <property type="entry name" value="PKS"/>
    <property type="match status" value="3"/>
</dbReference>
<dbReference type="Pfam" id="PF00109">
    <property type="entry name" value="ketoacyl-synt"/>
    <property type="match status" value="3"/>
</dbReference>
<evidence type="ECO:0000313" key="10">
    <source>
        <dbReference type="EMBL" id="KTD69009.1"/>
    </source>
</evidence>
<dbReference type="InterPro" id="IPR006162">
    <property type="entry name" value="Ppantetheine_attach_site"/>
</dbReference>
<feature type="region of interest" description="C-terminal hotdog fold" evidence="6">
    <location>
        <begin position="779"/>
        <end position="914"/>
    </location>
</feature>
<dbReference type="Pfam" id="PF00550">
    <property type="entry name" value="PP-binding"/>
    <property type="match status" value="2"/>
</dbReference>
<dbReference type="InterPro" id="IPR018201">
    <property type="entry name" value="Ketoacyl_synth_AS"/>
</dbReference>
<dbReference type="Gene3D" id="3.10.129.110">
    <property type="entry name" value="Polyketide synthase dehydratase"/>
    <property type="match status" value="2"/>
</dbReference>
<dbReference type="PROSITE" id="PS00606">
    <property type="entry name" value="KS3_1"/>
    <property type="match status" value="2"/>
</dbReference>
<dbReference type="SUPFAM" id="SSF53901">
    <property type="entry name" value="Thiolase-like"/>
    <property type="match status" value="3"/>
</dbReference>
<dbReference type="PROSITE" id="PS52004">
    <property type="entry name" value="KS3_2"/>
    <property type="match status" value="3"/>
</dbReference>
<reference evidence="10 11" key="1">
    <citation type="submission" date="2015-11" db="EMBL/GenBank/DDBJ databases">
        <title>Genomic analysis of 38 Legionella species identifies large and diverse effector repertoires.</title>
        <authorList>
            <person name="Burstein D."/>
            <person name="Amaro F."/>
            <person name="Zusman T."/>
            <person name="Lifshitz Z."/>
            <person name="Cohen O."/>
            <person name="Gilbert J.A."/>
            <person name="Pupko T."/>
            <person name="Shuman H.A."/>
            <person name="Segal G."/>
        </authorList>
    </citation>
    <scope>NUCLEOTIDE SEQUENCE [LARGE SCALE GENOMIC DNA]</scope>
    <source>
        <strain evidence="10 11">IMVS3376</strain>
    </source>
</reference>
<dbReference type="InterPro" id="IPR057326">
    <property type="entry name" value="KR_dom"/>
</dbReference>